<evidence type="ECO:0000256" key="12">
    <source>
        <dbReference type="PIRSR" id="PIRSR605959-1"/>
    </source>
</evidence>
<feature type="binding site" evidence="14">
    <location>
        <position position="260"/>
    </location>
    <ligand>
        <name>Mg(2+)</name>
        <dbReference type="ChEBI" id="CHEBI:18420"/>
    </ligand>
</feature>
<proteinExistence type="inferred from homology"/>
<dbReference type="OrthoDB" id="3766879at2"/>
<dbReference type="GO" id="GO:0006572">
    <property type="term" value="P:L-tyrosine catabolic process"/>
    <property type="evidence" value="ECO:0007669"/>
    <property type="project" value="UniProtKB-KW"/>
</dbReference>
<feature type="active site" description="Proton acceptor" evidence="12">
    <location>
        <position position="141"/>
    </location>
</feature>
<dbReference type="SUPFAM" id="SSF56529">
    <property type="entry name" value="FAH"/>
    <property type="match status" value="1"/>
</dbReference>
<dbReference type="GO" id="GO:0046872">
    <property type="term" value="F:metal ion binding"/>
    <property type="evidence" value="ECO:0007669"/>
    <property type="project" value="UniProtKB-KW"/>
</dbReference>
<feature type="binding site" evidence="13">
    <location>
        <position position="150"/>
    </location>
    <ligand>
        <name>substrate</name>
    </ligand>
</feature>
<dbReference type="Pfam" id="PF01557">
    <property type="entry name" value="FAA_hydrolase"/>
    <property type="match status" value="1"/>
</dbReference>
<dbReference type="RefSeq" id="WP_055103425.1">
    <property type="nucleotide sequence ID" value="NZ_LLWH01000176.1"/>
</dbReference>
<dbReference type="PANTHER" id="PTHR43069">
    <property type="entry name" value="FUMARYLACETOACETASE"/>
    <property type="match status" value="1"/>
</dbReference>
<dbReference type="NCBIfam" id="TIGR01266">
    <property type="entry name" value="fum_ac_acetase"/>
    <property type="match status" value="1"/>
</dbReference>
<evidence type="ECO:0000256" key="10">
    <source>
        <dbReference type="ARBA" id="ARBA00022878"/>
    </source>
</evidence>
<evidence type="ECO:0000256" key="5">
    <source>
        <dbReference type="ARBA" id="ARBA00012094"/>
    </source>
</evidence>
<evidence type="ECO:0000256" key="2">
    <source>
        <dbReference type="ARBA" id="ARBA00001946"/>
    </source>
</evidence>
<reference evidence="17 18" key="1">
    <citation type="submission" date="2015-10" db="EMBL/GenBank/DDBJ databases">
        <title>Pseudomonas helleri sp. nov. and Pseudomonas weihenstephanensis sp. nov., isolated from raw cows milk.</title>
        <authorList>
            <person name="Von Neubeck M."/>
            <person name="Huptas C."/>
            <person name="Wenning M."/>
            <person name="Scherer S."/>
        </authorList>
    </citation>
    <scope>NUCLEOTIDE SEQUENCE [LARGE SCALE GENOMIC DNA]</scope>
    <source>
        <strain evidence="17 18">BSTT44</strain>
    </source>
</reference>
<evidence type="ECO:0000256" key="9">
    <source>
        <dbReference type="ARBA" id="ARBA00022842"/>
    </source>
</evidence>
<dbReference type="EMBL" id="LLWH01000176">
    <property type="protein sequence ID" value="KQB53117.1"/>
    <property type="molecule type" value="Genomic_DNA"/>
</dbReference>
<comment type="caution">
    <text evidence="17">The sequence shown here is derived from an EMBL/GenBank/DDBJ whole genome shotgun (WGS) entry which is preliminary data.</text>
</comment>
<dbReference type="InterPro" id="IPR036462">
    <property type="entry name" value="Fumarylacetoacetase_N_sf"/>
</dbReference>
<feature type="binding site" evidence="14">
    <location>
        <position position="134"/>
    </location>
    <ligand>
        <name>Ca(2+)</name>
        <dbReference type="ChEBI" id="CHEBI:29108"/>
    </ligand>
</feature>
<dbReference type="InterPro" id="IPR015377">
    <property type="entry name" value="Fumarylacetoacetase_N"/>
</dbReference>
<dbReference type="Pfam" id="PF09298">
    <property type="entry name" value="FAA_hydrolase_N"/>
    <property type="match status" value="1"/>
</dbReference>
<feature type="binding site" evidence="14">
    <location>
        <position position="264"/>
    </location>
    <ligand>
        <name>Mg(2+)</name>
        <dbReference type="ChEBI" id="CHEBI:18420"/>
    </ligand>
</feature>
<evidence type="ECO:0000256" key="3">
    <source>
        <dbReference type="ARBA" id="ARBA00004782"/>
    </source>
</evidence>
<feature type="domain" description="Fumarylacetoacetase N-terminal" evidence="16">
    <location>
        <begin position="23"/>
        <end position="126"/>
    </location>
</feature>
<dbReference type="GO" id="GO:0004334">
    <property type="term" value="F:fumarylacetoacetase activity"/>
    <property type="evidence" value="ECO:0007669"/>
    <property type="project" value="UniProtKB-EC"/>
</dbReference>
<dbReference type="Gene3D" id="2.30.30.230">
    <property type="entry name" value="Fumarylacetoacetase, N-terminal domain"/>
    <property type="match status" value="1"/>
</dbReference>
<dbReference type="GO" id="GO:1902000">
    <property type="term" value="P:homogentisate catabolic process"/>
    <property type="evidence" value="ECO:0007669"/>
    <property type="project" value="TreeGrafter"/>
</dbReference>
<dbReference type="InterPro" id="IPR005959">
    <property type="entry name" value="Fumarylacetoacetase"/>
</dbReference>
<feature type="binding site" evidence="13">
    <location>
        <position position="136"/>
    </location>
    <ligand>
        <name>substrate</name>
    </ligand>
</feature>
<gene>
    <name evidence="17" type="ORF">AQS70_02740</name>
</gene>
<dbReference type="EC" id="3.7.1.2" evidence="5"/>
<evidence type="ECO:0000256" key="13">
    <source>
        <dbReference type="PIRSR" id="PIRSR605959-2"/>
    </source>
</evidence>
<sequence>MTQTTLTRSWIASANDHSDFPLQNLPLGVFSINGCAPRSGIAIGEHIFDLEAALAAGLFEGPAKNAVEASLGGALNAFFGLGKTARVALRKRVLELLSEGSTLCGKIEAQGAKLLPLAADCQLHMPAKIGDYTDFYVGIEHAKNVGKLFRPDNPLLPNYKYVPIGYHGRASTIRPSGVEVRRPKGQTLPAGQTEPSFGPCARLDYELELGIWIGQGNDMGDAIAVSEAGEHIAGYCLLNDWSARDIQAWEYQPLGPFLSKSFITSISPWVVTAEALEPFRRAQPARPEGDPQPLAYLLDAKDQAQGALDIELEVLLLTEAMREQNLPAQRLGLSNTLNMYWTAAQLVTHHSVNGCQLQPGDLFGSGTLSGPDRSQLGSLLEITEGGKHPVELASGEVRKFLEDGDEIIFRARCTREGFASIGFGECRGKIIAAH</sequence>
<evidence type="ECO:0000259" key="15">
    <source>
        <dbReference type="Pfam" id="PF01557"/>
    </source>
</evidence>
<keyword evidence="6 14" id="KW-0479">Metal-binding</keyword>
<feature type="domain" description="Fumarylacetoacetase-like C-terminal" evidence="15">
    <location>
        <begin position="140"/>
        <end position="429"/>
    </location>
</feature>
<dbReference type="PANTHER" id="PTHR43069:SF2">
    <property type="entry name" value="FUMARYLACETOACETASE"/>
    <property type="match status" value="1"/>
</dbReference>
<dbReference type="SUPFAM" id="SSF63433">
    <property type="entry name" value="Fumarylacetoacetate hydrolase, FAH, N-terminal domain"/>
    <property type="match status" value="1"/>
</dbReference>
<evidence type="ECO:0000313" key="17">
    <source>
        <dbReference type="EMBL" id="KQB53117.1"/>
    </source>
</evidence>
<feature type="binding site" evidence="14">
    <location>
        <position position="240"/>
    </location>
    <ligand>
        <name>Ca(2+)</name>
        <dbReference type="ChEBI" id="CHEBI:29108"/>
    </ligand>
</feature>
<keyword evidence="18" id="KW-1185">Reference proteome</keyword>
<feature type="binding site" evidence="14">
    <location>
        <position position="208"/>
    </location>
    <ligand>
        <name>Ca(2+)</name>
        <dbReference type="ChEBI" id="CHEBI:29108"/>
    </ligand>
</feature>
<feature type="binding site" evidence="13">
    <location>
        <position position="247"/>
    </location>
    <ligand>
        <name>substrate</name>
    </ligand>
</feature>
<dbReference type="FunFam" id="3.90.850.10:FF:000009">
    <property type="entry name" value="Fumarylacetoacetase"/>
    <property type="match status" value="1"/>
</dbReference>
<dbReference type="GO" id="GO:0006559">
    <property type="term" value="P:L-phenylalanine catabolic process"/>
    <property type="evidence" value="ECO:0007669"/>
    <property type="project" value="UniProtKB-UniPathway"/>
</dbReference>
<feature type="binding site" evidence="13">
    <location>
        <position position="367"/>
    </location>
    <ligand>
        <name>substrate</name>
    </ligand>
</feature>
<comment type="pathway">
    <text evidence="3">Amino-acid degradation; L-phenylalanine degradation; acetoacetate and fumarate from L-phenylalanine: step 6/6.</text>
</comment>
<keyword evidence="10" id="KW-0828">Tyrosine catabolism</keyword>
<dbReference type="STRING" id="1563157.AQS70_02740"/>
<dbReference type="InterPro" id="IPR036663">
    <property type="entry name" value="Fumarylacetoacetase_C_sf"/>
</dbReference>
<protein>
    <recommendedName>
        <fullName evidence="5">fumarylacetoacetase</fullName>
        <ecNumber evidence="5">3.7.1.2</ecNumber>
    </recommendedName>
</protein>
<keyword evidence="7" id="KW-0378">Hydrolase</keyword>
<evidence type="ECO:0000256" key="11">
    <source>
        <dbReference type="ARBA" id="ARBA00023232"/>
    </source>
</evidence>
<dbReference type="AlphaFoldDB" id="A0A0Q0X7S2"/>
<evidence type="ECO:0000256" key="6">
    <source>
        <dbReference type="ARBA" id="ARBA00022723"/>
    </source>
</evidence>
<evidence type="ECO:0000256" key="7">
    <source>
        <dbReference type="ARBA" id="ARBA00022801"/>
    </source>
</evidence>
<dbReference type="Proteomes" id="UP000050342">
    <property type="component" value="Unassembled WGS sequence"/>
</dbReference>
<evidence type="ECO:0000259" key="16">
    <source>
        <dbReference type="Pfam" id="PF09298"/>
    </source>
</evidence>
<evidence type="ECO:0000256" key="14">
    <source>
        <dbReference type="PIRSR" id="PIRSR605959-3"/>
    </source>
</evidence>
<comment type="cofactor">
    <cofactor evidence="1 14">
        <name>Ca(2+)</name>
        <dbReference type="ChEBI" id="CHEBI:29108"/>
    </cofactor>
</comment>
<feature type="binding site" evidence="13">
    <location>
        <position position="251"/>
    </location>
    <ligand>
        <name>substrate</name>
    </ligand>
</feature>
<dbReference type="Gene3D" id="3.90.850.10">
    <property type="entry name" value="Fumarylacetoacetase-like, C-terminal domain"/>
    <property type="match status" value="1"/>
</dbReference>
<comment type="cofactor">
    <cofactor evidence="2 14">
        <name>Mg(2+)</name>
        <dbReference type="ChEBI" id="CHEBI:18420"/>
    </cofactor>
</comment>
<evidence type="ECO:0000256" key="4">
    <source>
        <dbReference type="ARBA" id="ARBA00010715"/>
    </source>
</evidence>
<evidence type="ECO:0000256" key="1">
    <source>
        <dbReference type="ARBA" id="ARBA00001913"/>
    </source>
</evidence>
<keyword evidence="11" id="KW-0585">Phenylalanine catabolism</keyword>
<dbReference type="UniPathway" id="UPA00139">
    <property type="reaction ID" value="UER00341"/>
</dbReference>
<dbReference type="InterPro" id="IPR011234">
    <property type="entry name" value="Fumarylacetoacetase-like_C"/>
</dbReference>
<accession>A0A0Q0X7S2</accession>
<keyword evidence="8 14" id="KW-0106">Calcium</keyword>
<comment type="similarity">
    <text evidence="4">Belongs to the hydratase/decarboxylase family.</text>
</comment>
<feature type="binding site" evidence="14">
    <location>
        <position position="206"/>
    </location>
    <ligand>
        <name>Ca(2+)</name>
        <dbReference type="ChEBI" id="CHEBI:29108"/>
    </ligand>
</feature>
<organism evidence="17 18">
    <name type="scientific">Pseudomonas endophytica</name>
    <dbReference type="NCBI Taxonomy" id="1563157"/>
    <lineage>
        <taxon>Bacteria</taxon>
        <taxon>Pseudomonadati</taxon>
        <taxon>Pseudomonadota</taxon>
        <taxon>Gammaproteobacteria</taxon>
        <taxon>Pseudomonadales</taxon>
        <taxon>Pseudomonadaceae</taxon>
        <taxon>Pseudomonas</taxon>
    </lineage>
</organism>
<feature type="binding site" evidence="14">
    <location>
        <position position="240"/>
    </location>
    <ligand>
        <name>Mg(2+)</name>
        <dbReference type="ChEBI" id="CHEBI:18420"/>
    </ligand>
</feature>
<evidence type="ECO:0000256" key="8">
    <source>
        <dbReference type="ARBA" id="ARBA00022837"/>
    </source>
</evidence>
<name>A0A0Q0X7S2_9PSED</name>
<keyword evidence="9 14" id="KW-0460">Magnesium</keyword>
<evidence type="ECO:0000313" key="18">
    <source>
        <dbReference type="Proteomes" id="UP000050342"/>
    </source>
</evidence>